<dbReference type="PRINTS" id="PR00171">
    <property type="entry name" value="SUGRTRNSPORT"/>
</dbReference>
<protein>
    <recommendedName>
        <fullName evidence="10">Major facilitator superfamily (MFS) profile domain-containing protein</fullName>
    </recommendedName>
</protein>
<evidence type="ECO:0000256" key="5">
    <source>
        <dbReference type="ARBA" id="ARBA00022989"/>
    </source>
</evidence>
<feature type="transmembrane region" description="Helical" evidence="9">
    <location>
        <begin position="406"/>
        <end position="426"/>
    </location>
</feature>
<dbReference type="InterPro" id="IPR020846">
    <property type="entry name" value="MFS_dom"/>
</dbReference>
<feature type="transmembrane region" description="Helical" evidence="9">
    <location>
        <begin position="478"/>
        <end position="496"/>
    </location>
</feature>
<gene>
    <name evidence="11" type="ORF">VTL71DRAFT_15891</name>
</gene>
<dbReference type="PANTHER" id="PTHR48022:SF21">
    <property type="entry name" value="QUINATE TRANSPORTER, PUTATIVE (AFU_ORTHOLOGUE AFUA_6G06960)-RELATED"/>
    <property type="match status" value="1"/>
</dbReference>
<keyword evidence="3 7" id="KW-0813">Transport</keyword>
<sequence length="593" mass="66184">MAFRSSIRKSKSAFQSEPSYQAGNWMSSLDVEQRHSGEWICLYSFMDPNYEYMTRTRDRSSRTMSELSESTFSLGQADSLDVLDPHEIYGWRIFVLDSMFSLLRWEYKITEKIAATLNSNIVSTIQGGCFFGSLIAYYIADKWGRRPSLLLAAGVTCLGVTIQCATKGHLDGLYVGRLVAGFGVGAANMLTPLYVSENAPRAIRGGLTGLHQLFSTIGVMLSFWVNYGSYRNVKLQKINNSTWLVPLALQAIPALCLFIGVFFCNESPRWLAKTDDWEKATEVLSRITNLPRDHPYVQMELNEMREQLENERRLIGGAGFRDLQREMWTIKGNRKRALISVGLMVCQQLTGTNAINYYAPLIFKNLGIVGTDTGLFATGIYGIVKMVSCAAFLLFAADSLGRRRSLLWTSIAQGCAMFIIAFYIRFKPPVKGEPIPGVGYLALASIFLFAAFFQFGWGPCPWIIASEIPTARLRAMNASLAAATTSLFNFVVAQAVPHMMETVGENGYGTYLIFGSFCFSMFFFVWFLIPETKGLSLEKMDDLFGVTELAKAVAVGDEEHGRRAIEKTPHTDVIESTPSPRIQGQARDREVPI</sequence>
<dbReference type="SUPFAM" id="SSF103473">
    <property type="entry name" value="MFS general substrate transporter"/>
    <property type="match status" value="1"/>
</dbReference>
<feature type="transmembrane region" description="Helical" evidence="9">
    <location>
        <begin position="337"/>
        <end position="359"/>
    </location>
</feature>
<dbReference type="InterPro" id="IPR005828">
    <property type="entry name" value="MFS_sugar_transport-like"/>
</dbReference>
<proteinExistence type="inferred from homology"/>
<feature type="transmembrane region" description="Helical" evidence="9">
    <location>
        <begin position="379"/>
        <end position="397"/>
    </location>
</feature>
<dbReference type="PROSITE" id="PS00216">
    <property type="entry name" value="SUGAR_TRANSPORT_1"/>
    <property type="match status" value="1"/>
</dbReference>
<evidence type="ECO:0000256" key="8">
    <source>
        <dbReference type="SAM" id="MobiDB-lite"/>
    </source>
</evidence>
<name>A0ABR4CDH2_9HELO</name>
<dbReference type="Proteomes" id="UP001595075">
    <property type="component" value="Unassembled WGS sequence"/>
</dbReference>
<dbReference type="InterPro" id="IPR036259">
    <property type="entry name" value="MFS_trans_sf"/>
</dbReference>
<dbReference type="InterPro" id="IPR003663">
    <property type="entry name" value="Sugar/inositol_transpt"/>
</dbReference>
<dbReference type="NCBIfam" id="TIGR00879">
    <property type="entry name" value="SP"/>
    <property type="match status" value="1"/>
</dbReference>
<evidence type="ECO:0000313" key="12">
    <source>
        <dbReference type="Proteomes" id="UP001595075"/>
    </source>
</evidence>
<comment type="subcellular location">
    <subcellularLocation>
        <location evidence="1">Membrane</location>
        <topology evidence="1">Multi-pass membrane protein</topology>
    </subcellularLocation>
</comment>
<dbReference type="Gene3D" id="1.20.1250.20">
    <property type="entry name" value="MFS general substrate transporter like domains"/>
    <property type="match status" value="1"/>
</dbReference>
<keyword evidence="6 9" id="KW-0472">Membrane</keyword>
<dbReference type="EMBL" id="JAZHXI010000009">
    <property type="protein sequence ID" value="KAL2067795.1"/>
    <property type="molecule type" value="Genomic_DNA"/>
</dbReference>
<feature type="transmembrane region" description="Helical" evidence="9">
    <location>
        <begin position="438"/>
        <end position="457"/>
    </location>
</feature>
<dbReference type="PROSITE" id="PS00217">
    <property type="entry name" value="SUGAR_TRANSPORT_2"/>
    <property type="match status" value="1"/>
</dbReference>
<evidence type="ECO:0000256" key="6">
    <source>
        <dbReference type="ARBA" id="ARBA00023136"/>
    </source>
</evidence>
<feature type="transmembrane region" description="Helical" evidence="9">
    <location>
        <begin position="508"/>
        <end position="529"/>
    </location>
</feature>
<evidence type="ECO:0000256" key="9">
    <source>
        <dbReference type="SAM" id="Phobius"/>
    </source>
</evidence>
<feature type="transmembrane region" description="Helical" evidence="9">
    <location>
        <begin position="207"/>
        <end position="227"/>
    </location>
</feature>
<organism evidence="11 12">
    <name type="scientific">Oculimacula yallundae</name>
    <dbReference type="NCBI Taxonomy" id="86028"/>
    <lineage>
        <taxon>Eukaryota</taxon>
        <taxon>Fungi</taxon>
        <taxon>Dikarya</taxon>
        <taxon>Ascomycota</taxon>
        <taxon>Pezizomycotina</taxon>
        <taxon>Leotiomycetes</taxon>
        <taxon>Helotiales</taxon>
        <taxon>Ploettnerulaceae</taxon>
        <taxon>Oculimacula</taxon>
    </lineage>
</organism>
<feature type="transmembrane region" description="Helical" evidence="9">
    <location>
        <begin position="174"/>
        <end position="195"/>
    </location>
</feature>
<comment type="similarity">
    <text evidence="2 7">Belongs to the major facilitator superfamily. Sugar transporter (TC 2.A.1.1) family.</text>
</comment>
<evidence type="ECO:0000256" key="4">
    <source>
        <dbReference type="ARBA" id="ARBA00022692"/>
    </source>
</evidence>
<evidence type="ECO:0000256" key="7">
    <source>
        <dbReference type="RuleBase" id="RU003346"/>
    </source>
</evidence>
<evidence type="ECO:0000259" key="10">
    <source>
        <dbReference type="PROSITE" id="PS50850"/>
    </source>
</evidence>
<keyword evidence="5 9" id="KW-1133">Transmembrane helix</keyword>
<dbReference type="PROSITE" id="PS50850">
    <property type="entry name" value="MFS"/>
    <property type="match status" value="1"/>
</dbReference>
<comment type="caution">
    <text evidence="11">The sequence shown here is derived from an EMBL/GenBank/DDBJ whole genome shotgun (WGS) entry which is preliminary data.</text>
</comment>
<feature type="region of interest" description="Disordered" evidence="8">
    <location>
        <begin position="571"/>
        <end position="593"/>
    </location>
</feature>
<keyword evidence="12" id="KW-1185">Reference proteome</keyword>
<evidence type="ECO:0000256" key="1">
    <source>
        <dbReference type="ARBA" id="ARBA00004141"/>
    </source>
</evidence>
<feature type="transmembrane region" description="Helical" evidence="9">
    <location>
        <begin position="247"/>
        <end position="264"/>
    </location>
</feature>
<keyword evidence="4 9" id="KW-0812">Transmembrane</keyword>
<evidence type="ECO:0000256" key="3">
    <source>
        <dbReference type="ARBA" id="ARBA00022448"/>
    </source>
</evidence>
<reference evidence="11 12" key="1">
    <citation type="journal article" date="2024" name="Commun. Biol.">
        <title>Comparative genomic analysis of thermophilic fungi reveals convergent evolutionary adaptations and gene losses.</title>
        <authorList>
            <person name="Steindorff A.S."/>
            <person name="Aguilar-Pontes M.V."/>
            <person name="Robinson A.J."/>
            <person name="Andreopoulos B."/>
            <person name="LaButti K."/>
            <person name="Kuo A."/>
            <person name="Mondo S."/>
            <person name="Riley R."/>
            <person name="Otillar R."/>
            <person name="Haridas S."/>
            <person name="Lipzen A."/>
            <person name="Grimwood J."/>
            <person name="Schmutz J."/>
            <person name="Clum A."/>
            <person name="Reid I.D."/>
            <person name="Moisan M.C."/>
            <person name="Butler G."/>
            <person name="Nguyen T.T.M."/>
            <person name="Dewar K."/>
            <person name="Conant G."/>
            <person name="Drula E."/>
            <person name="Henrissat B."/>
            <person name="Hansel C."/>
            <person name="Singer S."/>
            <person name="Hutchinson M.I."/>
            <person name="de Vries R.P."/>
            <person name="Natvig D.O."/>
            <person name="Powell A.J."/>
            <person name="Tsang A."/>
            <person name="Grigoriev I.V."/>
        </authorList>
    </citation>
    <scope>NUCLEOTIDE SEQUENCE [LARGE SCALE GENOMIC DNA]</scope>
    <source>
        <strain evidence="11 12">CBS 494.80</strain>
    </source>
</reference>
<dbReference type="InterPro" id="IPR050360">
    <property type="entry name" value="MFS_Sugar_Transporters"/>
</dbReference>
<evidence type="ECO:0000313" key="11">
    <source>
        <dbReference type="EMBL" id="KAL2067795.1"/>
    </source>
</evidence>
<evidence type="ECO:0000256" key="2">
    <source>
        <dbReference type="ARBA" id="ARBA00010992"/>
    </source>
</evidence>
<dbReference type="PANTHER" id="PTHR48022">
    <property type="entry name" value="PLASTIDIC GLUCOSE TRANSPORTER 4"/>
    <property type="match status" value="1"/>
</dbReference>
<dbReference type="InterPro" id="IPR005829">
    <property type="entry name" value="Sugar_transporter_CS"/>
</dbReference>
<feature type="domain" description="Major facilitator superfamily (MFS) profile" evidence="10">
    <location>
        <begin position="70"/>
        <end position="533"/>
    </location>
</feature>
<accession>A0ABR4CDH2</accession>
<dbReference type="Pfam" id="PF00083">
    <property type="entry name" value="Sugar_tr"/>
    <property type="match status" value="1"/>
</dbReference>